<evidence type="ECO:0008006" key="3">
    <source>
        <dbReference type="Google" id="ProtNLM"/>
    </source>
</evidence>
<dbReference type="GeneID" id="77189024"/>
<evidence type="ECO:0000313" key="2">
    <source>
        <dbReference type="Proteomes" id="UP000191025"/>
    </source>
</evidence>
<dbReference type="RefSeq" id="WP_062501372.1">
    <property type="nucleotide sequence ID" value="NZ_MXAN01000048.1"/>
</dbReference>
<dbReference type="EMBL" id="MXAN01000048">
    <property type="protein sequence ID" value="OPH36634.1"/>
    <property type="molecule type" value="Genomic_DNA"/>
</dbReference>
<dbReference type="Proteomes" id="UP000191025">
    <property type="component" value="Unassembled WGS sequence"/>
</dbReference>
<name>A0A1V4GVI1_MORLA</name>
<evidence type="ECO:0000313" key="1">
    <source>
        <dbReference type="EMBL" id="OPH36634.1"/>
    </source>
</evidence>
<reference evidence="2" key="1">
    <citation type="submission" date="2017-03" db="EMBL/GenBank/DDBJ databases">
        <title>Draft genome sequence of Moraxella equi CCUG 4950T type strain.</title>
        <authorList>
            <person name="Salva-Serra F."/>
            <person name="Engstrom-Jakobsson H."/>
            <person name="Thorell K."/>
            <person name="Jaen-Luchoro D."/>
            <person name="Gonzales-Siles L."/>
            <person name="Karlsson R."/>
            <person name="Yazdan S."/>
            <person name="Boulund F."/>
            <person name="Johnning A."/>
            <person name="Engstrand L."/>
            <person name="Kristiansson E."/>
            <person name="Moore E."/>
        </authorList>
    </citation>
    <scope>NUCLEOTIDE SEQUENCE [LARGE SCALE GENOMIC DNA]</scope>
    <source>
        <strain evidence="2">CCUG 4441</strain>
    </source>
</reference>
<dbReference type="AlphaFoldDB" id="A0A1V4GVI1"/>
<accession>A0A1V4GVI1</accession>
<comment type="caution">
    <text evidence="1">The sequence shown here is derived from an EMBL/GenBank/DDBJ whole genome shotgun (WGS) entry which is preliminary data.</text>
</comment>
<sequence>MPKLTNTPKSRTQIQADSDAKRGIKLKAFKLHESDIEFIVATAKRLGMNQNELLMTAIREYADKSQ</sequence>
<organism evidence="1 2">
    <name type="scientific">Moraxella lacunata</name>
    <dbReference type="NCBI Taxonomy" id="477"/>
    <lineage>
        <taxon>Bacteria</taxon>
        <taxon>Pseudomonadati</taxon>
        <taxon>Pseudomonadota</taxon>
        <taxon>Gammaproteobacteria</taxon>
        <taxon>Moraxellales</taxon>
        <taxon>Moraxellaceae</taxon>
        <taxon>Moraxella</taxon>
    </lineage>
</organism>
<gene>
    <name evidence="1" type="ORF">B5J94_07065</name>
</gene>
<protein>
    <recommendedName>
        <fullName evidence="3">Ribbon-helix-helix protein CopG domain-containing protein</fullName>
    </recommendedName>
</protein>
<proteinExistence type="predicted"/>